<gene>
    <name evidence="3" type="ORF">C7M84_009283</name>
</gene>
<evidence type="ECO:0000313" key="3">
    <source>
        <dbReference type="EMBL" id="ROT72330.1"/>
    </source>
</evidence>
<name>A0A3R7Q9V9_PENVA</name>
<comment type="caution">
    <text evidence="3">The sequence shown here is derived from an EMBL/GenBank/DDBJ whole genome shotgun (WGS) entry which is preliminary data.</text>
</comment>
<dbReference type="Proteomes" id="UP000283509">
    <property type="component" value="Unassembled WGS sequence"/>
</dbReference>
<protein>
    <submittedName>
        <fullName evidence="3">Antilipopolysaccharide factor isoform 2</fullName>
    </submittedName>
</protein>
<reference evidence="3 4" key="2">
    <citation type="submission" date="2019-01" db="EMBL/GenBank/DDBJ databases">
        <title>The decoding of complex shrimp genome reveals the adaptation for benthos swimmer, frequently molting mechanism and breeding impact on genome.</title>
        <authorList>
            <person name="Sun Y."/>
            <person name="Gao Y."/>
            <person name="Yu Y."/>
        </authorList>
    </citation>
    <scope>NUCLEOTIDE SEQUENCE [LARGE SCALE GENOMIC DNA]</scope>
    <source>
        <tissue evidence="3">Muscle</tissue>
    </source>
</reference>
<dbReference type="GO" id="GO:0042742">
    <property type="term" value="P:defense response to bacterium"/>
    <property type="evidence" value="ECO:0007669"/>
    <property type="project" value="UniProtKB-KW"/>
</dbReference>
<dbReference type="EMBL" id="QCYY01002174">
    <property type="protein sequence ID" value="ROT72330.1"/>
    <property type="molecule type" value="Genomic_DNA"/>
</dbReference>
<dbReference type="InterPro" id="IPR024509">
    <property type="entry name" value="Anti-LPS_factor/Scygonadin"/>
</dbReference>
<evidence type="ECO:0000256" key="1">
    <source>
        <dbReference type="ARBA" id="ARBA00022529"/>
    </source>
</evidence>
<reference evidence="3 4" key="1">
    <citation type="submission" date="2018-04" db="EMBL/GenBank/DDBJ databases">
        <authorList>
            <person name="Zhang X."/>
            <person name="Yuan J."/>
            <person name="Li F."/>
            <person name="Xiang J."/>
        </authorList>
    </citation>
    <scope>NUCLEOTIDE SEQUENCE [LARGE SCALE GENOMIC DNA]</scope>
    <source>
        <tissue evidence="3">Muscle</tissue>
    </source>
</reference>
<dbReference type="Gene3D" id="3.30.160.320">
    <property type="match status" value="1"/>
</dbReference>
<evidence type="ECO:0000256" key="2">
    <source>
        <dbReference type="ARBA" id="ARBA00023022"/>
    </source>
</evidence>
<dbReference type="InterPro" id="IPR038539">
    <property type="entry name" value="Anti-LPS_factor/Scygonadin_sf"/>
</dbReference>
<proteinExistence type="predicted"/>
<dbReference type="Pfam" id="PF11630">
    <property type="entry name" value="Anti-LPS-SCYG"/>
    <property type="match status" value="1"/>
</dbReference>
<evidence type="ECO:0000313" key="4">
    <source>
        <dbReference type="Proteomes" id="UP000283509"/>
    </source>
</evidence>
<dbReference type="AlphaFoldDB" id="A0A3R7Q9V9"/>
<keyword evidence="1" id="KW-0929">Antimicrobial</keyword>
<keyword evidence="4" id="KW-1185">Reference proteome</keyword>
<keyword evidence="2" id="KW-0044">Antibiotic</keyword>
<sequence>MTTCTYGHLSTSIRLMRLELMALSTKSRTDSFAVASLQRDEAVQAKRLVEEAEPDVKVHWWYTVQWENLCSTSILHECPMKVTLLVVQCLKKTRTRRVIITDGLMMVIYTEIVSGLFAVSRLLAAEAWYFLVGNCGACGCLGRSDVICTSRRGLPVASAKHQASSASNPRPADTLPCSLWRLKMKLVVFISLVGLVLTENVNTKEKLLTYIAQELTWHGRNGSVTFLHNKCEFSVTPKSKDWMPYHESNFSCPDWTNIVGEATGRCRVLTAAKAAKDFVVRALDIGLFNFYDGKAWLFSEIATDTNNIIPHSGDLSSRRVSDPGCASYDPGYATSLPLPLQPRLATYLAQWAASGGRKQRKTKRLNADEENINVKIRGELTTRES</sequence>
<organism evidence="3 4">
    <name type="scientific">Penaeus vannamei</name>
    <name type="common">Whiteleg shrimp</name>
    <name type="synonym">Litopenaeus vannamei</name>
    <dbReference type="NCBI Taxonomy" id="6689"/>
    <lineage>
        <taxon>Eukaryota</taxon>
        <taxon>Metazoa</taxon>
        <taxon>Ecdysozoa</taxon>
        <taxon>Arthropoda</taxon>
        <taxon>Crustacea</taxon>
        <taxon>Multicrustacea</taxon>
        <taxon>Malacostraca</taxon>
        <taxon>Eumalacostraca</taxon>
        <taxon>Eucarida</taxon>
        <taxon>Decapoda</taxon>
        <taxon>Dendrobranchiata</taxon>
        <taxon>Penaeoidea</taxon>
        <taxon>Penaeidae</taxon>
        <taxon>Penaeus</taxon>
    </lineage>
</organism>
<accession>A0A3R7Q9V9</accession>